<evidence type="ECO:0000313" key="2">
    <source>
        <dbReference type="Proteomes" id="UP001279734"/>
    </source>
</evidence>
<sequence>MAAARIGVTGIAKSPSNGIFPSNKISVVSHSFSPTFSTNIPLLYLVLLLAPSSRIPCLNSSIDFNRNRHRLVVSVSISEIERERVDGEGLRK</sequence>
<name>A0AAD3T3C3_NEPGR</name>
<organism evidence="1 2">
    <name type="scientific">Nepenthes gracilis</name>
    <name type="common">Slender pitcher plant</name>
    <dbReference type="NCBI Taxonomy" id="150966"/>
    <lineage>
        <taxon>Eukaryota</taxon>
        <taxon>Viridiplantae</taxon>
        <taxon>Streptophyta</taxon>
        <taxon>Embryophyta</taxon>
        <taxon>Tracheophyta</taxon>
        <taxon>Spermatophyta</taxon>
        <taxon>Magnoliopsida</taxon>
        <taxon>eudicotyledons</taxon>
        <taxon>Gunneridae</taxon>
        <taxon>Pentapetalae</taxon>
        <taxon>Caryophyllales</taxon>
        <taxon>Nepenthaceae</taxon>
        <taxon>Nepenthes</taxon>
    </lineage>
</organism>
<dbReference type="EMBL" id="BSYO01000024">
    <property type="protein sequence ID" value="GMH21909.1"/>
    <property type="molecule type" value="Genomic_DNA"/>
</dbReference>
<accession>A0AAD3T3C3</accession>
<comment type="caution">
    <text evidence="1">The sequence shown here is derived from an EMBL/GenBank/DDBJ whole genome shotgun (WGS) entry which is preliminary data.</text>
</comment>
<gene>
    <name evidence="1" type="ORF">Nepgr_023752</name>
</gene>
<dbReference type="AlphaFoldDB" id="A0AAD3T3C3"/>
<protein>
    <submittedName>
        <fullName evidence="1">Uncharacterized protein</fullName>
    </submittedName>
</protein>
<reference evidence="1" key="1">
    <citation type="submission" date="2023-05" db="EMBL/GenBank/DDBJ databases">
        <title>Nepenthes gracilis genome sequencing.</title>
        <authorList>
            <person name="Fukushima K."/>
        </authorList>
    </citation>
    <scope>NUCLEOTIDE SEQUENCE</scope>
    <source>
        <strain evidence="1">SING2019-196</strain>
    </source>
</reference>
<proteinExistence type="predicted"/>
<evidence type="ECO:0000313" key="1">
    <source>
        <dbReference type="EMBL" id="GMH21909.1"/>
    </source>
</evidence>
<keyword evidence="2" id="KW-1185">Reference proteome</keyword>
<dbReference type="Proteomes" id="UP001279734">
    <property type="component" value="Unassembled WGS sequence"/>
</dbReference>